<dbReference type="VEuPathDB" id="FungiDB:BO70DRAFT_323286"/>
<proteinExistence type="predicted"/>
<dbReference type="AlphaFoldDB" id="A0A317V2X4"/>
<keyword evidence="3" id="KW-1185">Reference proteome</keyword>
<dbReference type="Gene3D" id="3.40.50.1820">
    <property type="entry name" value="alpha/beta hydrolase"/>
    <property type="match status" value="1"/>
</dbReference>
<reference evidence="2 3" key="1">
    <citation type="submission" date="2016-12" db="EMBL/GenBank/DDBJ databases">
        <title>The genomes of Aspergillus section Nigri reveals drivers in fungal speciation.</title>
        <authorList>
            <consortium name="DOE Joint Genome Institute"/>
            <person name="Vesth T.C."/>
            <person name="Nybo J."/>
            <person name="Theobald S."/>
            <person name="Brandl J."/>
            <person name="Frisvad J.C."/>
            <person name="Nielsen K.F."/>
            <person name="Lyhne E.K."/>
            <person name="Kogle M.E."/>
            <person name="Kuo A."/>
            <person name="Riley R."/>
            <person name="Clum A."/>
            <person name="Nolan M."/>
            <person name="Lipzen A."/>
            <person name="Salamov A."/>
            <person name="Henrissat B."/>
            <person name="Wiebenga A."/>
            <person name="De Vries R.P."/>
            <person name="Grigoriev I.V."/>
            <person name="Mortensen U.H."/>
            <person name="Andersen M.R."/>
            <person name="Baker S.E."/>
        </authorList>
    </citation>
    <scope>NUCLEOTIDE SEQUENCE [LARGE SCALE GENOMIC DNA]</scope>
    <source>
        <strain evidence="2 3">CBS 117.55</strain>
    </source>
</reference>
<evidence type="ECO:0000256" key="1">
    <source>
        <dbReference type="SAM" id="MobiDB-lite"/>
    </source>
</evidence>
<dbReference type="GeneID" id="37062820"/>
<comment type="caution">
    <text evidence="2">The sequence shown here is derived from an EMBL/GenBank/DDBJ whole genome shotgun (WGS) entry which is preliminary data.</text>
</comment>
<gene>
    <name evidence="2" type="ORF">BO70DRAFT_323286</name>
</gene>
<dbReference type="InterPro" id="IPR029058">
    <property type="entry name" value="AB_hydrolase_fold"/>
</dbReference>
<evidence type="ECO:0008006" key="4">
    <source>
        <dbReference type="Google" id="ProtNLM"/>
    </source>
</evidence>
<dbReference type="SUPFAM" id="SSF53474">
    <property type="entry name" value="alpha/beta-Hydrolases"/>
    <property type="match status" value="1"/>
</dbReference>
<feature type="region of interest" description="Disordered" evidence="1">
    <location>
        <begin position="180"/>
        <end position="204"/>
    </location>
</feature>
<dbReference type="PANTHER" id="PTHR47842">
    <property type="entry name" value="EXPRESSED PROTEIN"/>
    <property type="match status" value="1"/>
</dbReference>
<feature type="region of interest" description="Disordered" evidence="1">
    <location>
        <begin position="1"/>
        <end position="33"/>
    </location>
</feature>
<dbReference type="OrthoDB" id="3248508at2759"/>
<feature type="compositionally biased region" description="Basic and acidic residues" evidence="1">
    <location>
        <begin position="298"/>
        <end position="315"/>
    </location>
</feature>
<evidence type="ECO:0000313" key="3">
    <source>
        <dbReference type="Proteomes" id="UP000247233"/>
    </source>
</evidence>
<accession>A0A317V2X4</accession>
<sequence>MTAECPLQKPGKDDGIQQGLFDSTSSLPFPLPRRPQDAKKRGLMLVYIHGLNGSEASFYNFPAHVHSLLTSILRDTHVVYTKIYPRYKSRGEMKIARDNFSNWLSPHESDDLDVILLGHSLGGILAAEVALLPGPCSSSTGRRKHRILGLVNFDVPFLGLHPRIIKTSISGLFQKRDPMAQAKPDEEQVSSEVDSEPLSQIDDPYYDPPFTNDVHLIERGRIHGIIHFLTKNADNLSRSILERVVSSYDFAGCLNNYIELFQRYQQVKALEAAENHECRVRFVNYYTASTGYLTTQAEKSEERPGIDKVQDENVHNPESVSPYSPRGQQDEKDPLQYSSTSTDLYQIPGSHCTHTACKACAHGWECLALRTDSSRLSCSSESDNGQCKSTTDEYSEKALTHNFHESQHYYRKFCLLPSHTRKNRDDSLWIPIEMSNMDEIVAHQSMFLPHSGKYDQLVGDTVFQIERWAQDDLTQRVLPTVG</sequence>
<evidence type="ECO:0000313" key="2">
    <source>
        <dbReference type="EMBL" id="PWY68435.1"/>
    </source>
</evidence>
<dbReference type="STRING" id="1448321.A0A317V2X4"/>
<feature type="region of interest" description="Disordered" evidence="1">
    <location>
        <begin position="296"/>
        <end position="338"/>
    </location>
</feature>
<name>A0A317V2X4_9EURO</name>
<dbReference type="Proteomes" id="UP000247233">
    <property type="component" value="Unassembled WGS sequence"/>
</dbReference>
<organism evidence="2 3">
    <name type="scientific">Aspergillus heteromorphus CBS 117.55</name>
    <dbReference type="NCBI Taxonomy" id="1448321"/>
    <lineage>
        <taxon>Eukaryota</taxon>
        <taxon>Fungi</taxon>
        <taxon>Dikarya</taxon>
        <taxon>Ascomycota</taxon>
        <taxon>Pezizomycotina</taxon>
        <taxon>Eurotiomycetes</taxon>
        <taxon>Eurotiomycetidae</taxon>
        <taxon>Eurotiales</taxon>
        <taxon>Aspergillaceae</taxon>
        <taxon>Aspergillus</taxon>
        <taxon>Aspergillus subgen. Circumdati</taxon>
    </lineage>
</organism>
<dbReference type="RefSeq" id="XP_025395244.1">
    <property type="nucleotide sequence ID" value="XM_025540583.1"/>
</dbReference>
<protein>
    <recommendedName>
        <fullName evidence="4">AB hydrolase-1 domain-containing protein</fullName>
    </recommendedName>
</protein>
<dbReference type="EMBL" id="MSFL01000036">
    <property type="protein sequence ID" value="PWY68435.1"/>
    <property type="molecule type" value="Genomic_DNA"/>
</dbReference>
<dbReference type="PANTHER" id="PTHR47842:SF3">
    <property type="entry name" value="DUF676 DOMAIN-CONTAINING PROTEIN"/>
    <property type="match status" value="1"/>
</dbReference>